<protein>
    <submittedName>
        <fullName evidence="10">Uncharacterized protein CRY2-1</fullName>
    </submittedName>
</protein>
<dbReference type="SUPFAM" id="SSF52425">
    <property type="entry name" value="Cryptochrome/photolyase, N-terminal domain"/>
    <property type="match status" value="1"/>
</dbReference>
<dbReference type="Gene3D" id="1.10.579.10">
    <property type="entry name" value="DNA Cyclobutane Dipyrimidine Photolyase, subunit A, domain 3"/>
    <property type="match status" value="1"/>
</dbReference>
<dbReference type="InterPro" id="IPR002081">
    <property type="entry name" value="Cryptochrome/DNA_photolyase_1"/>
</dbReference>
<dbReference type="AlphaFoldDB" id="D8R021"/>
<dbReference type="InParanoid" id="D8R021"/>
<dbReference type="Gene3D" id="1.25.40.80">
    <property type="match status" value="1"/>
</dbReference>
<dbReference type="Pfam" id="PF03441">
    <property type="entry name" value="FAD_binding_7"/>
    <property type="match status" value="1"/>
</dbReference>
<keyword evidence="5" id="KW-0157">Chromophore</keyword>
<dbReference type="STRING" id="88036.D8R021"/>
<feature type="site" description="Electron transfer via tryptophanyl radical" evidence="7">
    <location>
        <position position="342"/>
    </location>
</feature>
<feature type="site" description="Electron transfer via tryptophanyl radical" evidence="7">
    <location>
        <position position="266"/>
    </location>
</feature>
<feature type="binding site" evidence="6">
    <location>
        <position position="180"/>
    </location>
    <ligand>
        <name>FAD</name>
        <dbReference type="ChEBI" id="CHEBI:57692"/>
    </ligand>
</feature>
<dbReference type="InterPro" id="IPR014134">
    <property type="entry name" value="Cryptochrome_pln"/>
</dbReference>
<dbReference type="PRINTS" id="PR00147">
    <property type="entry name" value="DNAPHOTLYASE"/>
</dbReference>
<dbReference type="GO" id="GO:0003904">
    <property type="term" value="F:deoxyribodipyrimidine photo-lyase activity"/>
    <property type="evidence" value="ECO:0000318"/>
    <property type="project" value="GO_Central"/>
</dbReference>
<reference evidence="10 11" key="1">
    <citation type="journal article" date="2011" name="Science">
        <title>The Selaginella genome identifies genetic changes associated with the evolution of vascular plants.</title>
        <authorList>
            <person name="Banks J.A."/>
            <person name="Nishiyama T."/>
            <person name="Hasebe M."/>
            <person name="Bowman J.L."/>
            <person name="Gribskov M."/>
            <person name="dePamphilis C."/>
            <person name="Albert V.A."/>
            <person name="Aono N."/>
            <person name="Aoyama T."/>
            <person name="Ambrose B.A."/>
            <person name="Ashton N.W."/>
            <person name="Axtell M.J."/>
            <person name="Barker E."/>
            <person name="Barker M.S."/>
            <person name="Bennetzen J.L."/>
            <person name="Bonawitz N.D."/>
            <person name="Chapple C."/>
            <person name="Cheng C."/>
            <person name="Correa L.G."/>
            <person name="Dacre M."/>
            <person name="DeBarry J."/>
            <person name="Dreyer I."/>
            <person name="Elias M."/>
            <person name="Engstrom E.M."/>
            <person name="Estelle M."/>
            <person name="Feng L."/>
            <person name="Finet C."/>
            <person name="Floyd S.K."/>
            <person name="Frommer W.B."/>
            <person name="Fujita T."/>
            <person name="Gramzow L."/>
            <person name="Gutensohn M."/>
            <person name="Harholt J."/>
            <person name="Hattori M."/>
            <person name="Heyl A."/>
            <person name="Hirai T."/>
            <person name="Hiwatashi Y."/>
            <person name="Ishikawa M."/>
            <person name="Iwata M."/>
            <person name="Karol K.G."/>
            <person name="Koehler B."/>
            <person name="Kolukisaoglu U."/>
            <person name="Kubo M."/>
            <person name="Kurata T."/>
            <person name="Lalonde S."/>
            <person name="Li K."/>
            <person name="Li Y."/>
            <person name="Litt A."/>
            <person name="Lyons E."/>
            <person name="Manning G."/>
            <person name="Maruyama T."/>
            <person name="Michael T.P."/>
            <person name="Mikami K."/>
            <person name="Miyazaki S."/>
            <person name="Morinaga S."/>
            <person name="Murata T."/>
            <person name="Mueller-Roeber B."/>
            <person name="Nelson D.R."/>
            <person name="Obara M."/>
            <person name="Oguri Y."/>
            <person name="Olmstead R.G."/>
            <person name="Onodera N."/>
            <person name="Petersen B.L."/>
            <person name="Pils B."/>
            <person name="Prigge M."/>
            <person name="Rensing S.A."/>
            <person name="Riano-Pachon D.M."/>
            <person name="Roberts A.W."/>
            <person name="Sato Y."/>
            <person name="Scheller H.V."/>
            <person name="Schulz B."/>
            <person name="Schulz C."/>
            <person name="Shakirov E.V."/>
            <person name="Shibagaki N."/>
            <person name="Shinohara N."/>
            <person name="Shippen D.E."/>
            <person name="Soerensen I."/>
            <person name="Sotooka R."/>
            <person name="Sugimoto N."/>
            <person name="Sugita M."/>
            <person name="Sumikawa N."/>
            <person name="Tanurdzic M."/>
            <person name="Theissen G."/>
            <person name="Ulvskov P."/>
            <person name="Wakazuki S."/>
            <person name="Weng J.K."/>
            <person name="Willats W.W."/>
            <person name="Wipf D."/>
            <person name="Wolf P.G."/>
            <person name="Yang L."/>
            <person name="Zimmer A.D."/>
            <person name="Zhu Q."/>
            <person name="Mitros T."/>
            <person name="Hellsten U."/>
            <person name="Loque D."/>
            <person name="Otillar R."/>
            <person name="Salamov A."/>
            <person name="Schmutz J."/>
            <person name="Shapiro H."/>
            <person name="Lindquist E."/>
            <person name="Lucas S."/>
            <person name="Rokhsar D."/>
            <person name="Grigoriev I.V."/>
        </authorList>
    </citation>
    <scope>NUCLEOTIDE SEQUENCE [LARGE SCALE GENOMIC DNA]</scope>
</reference>
<dbReference type="GO" id="GO:0006950">
    <property type="term" value="P:response to stress"/>
    <property type="evidence" value="ECO:0007669"/>
    <property type="project" value="UniProtKB-ARBA"/>
</dbReference>
<dbReference type="GO" id="GO:0071949">
    <property type="term" value="F:FAD binding"/>
    <property type="evidence" value="ECO:0000318"/>
    <property type="project" value="GO_Central"/>
</dbReference>
<evidence type="ECO:0000313" key="11">
    <source>
        <dbReference type="Proteomes" id="UP000001514"/>
    </source>
</evidence>
<dbReference type="PROSITE" id="PS51645">
    <property type="entry name" value="PHR_CRY_ALPHA_BETA"/>
    <property type="match status" value="1"/>
</dbReference>
<dbReference type="SUPFAM" id="SSF48173">
    <property type="entry name" value="Cryptochrome/photolyase FAD-binding domain"/>
    <property type="match status" value="1"/>
</dbReference>
<feature type="domain" description="Photolyase/cryptochrome alpha/beta" evidence="9">
    <location>
        <begin position="1"/>
        <end position="84"/>
    </location>
</feature>
<dbReference type="Gramene" id="EFJ34507">
    <property type="protein sequence ID" value="EFJ34507"/>
    <property type="gene ID" value="SELMODRAFT_142524"/>
</dbReference>
<proteinExistence type="inferred from homology"/>
<feature type="compositionally biased region" description="Basic and acidic residues" evidence="8">
    <location>
        <begin position="529"/>
        <end position="539"/>
    </location>
</feature>
<evidence type="ECO:0000259" key="9">
    <source>
        <dbReference type="PROSITE" id="PS51645"/>
    </source>
</evidence>
<evidence type="ECO:0000313" key="10">
    <source>
        <dbReference type="EMBL" id="EFJ34507.1"/>
    </source>
</evidence>
<gene>
    <name evidence="10" type="primary">CRY2-1</name>
    <name evidence="10" type="ORF">SELMODRAFT_142524</name>
</gene>
<dbReference type="Gene3D" id="3.40.50.620">
    <property type="entry name" value="HUPs"/>
    <property type="match status" value="1"/>
</dbReference>
<dbReference type="InterPro" id="IPR036155">
    <property type="entry name" value="Crypto/Photolyase_N_sf"/>
</dbReference>
<keyword evidence="11" id="KW-1185">Reference proteome</keyword>
<feature type="binding site" evidence="6">
    <location>
        <begin position="332"/>
        <end position="334"/>
    </location>
    <ligand>
        <name>FAD</name>
        <dbReference type="ChEBI" id="CHEBI:57692"/>
    </ligand>
</feature>
<dbReference type="HOGENOM" id="CLU_010348_2_2_1"/>
<evidence type="ECO:0000256" key="5">
    <source>
        <dbReference type="ARBA" id="ARBA00022991"/>
    </source>
</evidence>
<dbReference type="InterPro" id="IPR006050">
    <property type="entry name" value="DNA_photolyase_N"/>
</dbReference>
<comment type="cofactor">
    <cofactor evidence="6">
        <name>FAD</name>
        <dbReference type="ChEBI" id="CHEBI:57692"/>
    </cofactor>
    <text evidence="6">Binds 1 FAD per subunit.</text>
</comment>
<dbReference type="FunFam" id="1.10.579.10:FF:000003">
    <property type="entry name" value="Deoxyribodipyrimidine photo-lyase"/>
    <property type="match status" value="1"/>
</dbReference>
<dbReference type="GO" id="GO:0005634">
    <property type="term" value="C:nucleus"/>
    <property type="evidence" value="ECO:0000318"/>
    <property type="project" value="GO_Central"/>
</dbReference>
<dbReference type="GeneID" id="9654728"/>
<feature type="site" description="Electron transfer via tryptophanyl radical" evidence="7">
    <location>
        <position position="319"/>
    </location>
</feature>
<dbReference type="GO" id="GO:0009882">
    <property type="term" value="F:blue light photoreceptor activity"/>
    <property type="evidence" value="ECO:0007669"/>
    <property type="project" value="InterPro"/>
</dbReference>
<dbReference type="InterPro" id="IPR036134">
    <property type="entry name" value="Crypto/Photolyase_FAD-like_sf"/>
</dbReference>
<dbReference type="NCBIfam" id="TIGR02766">
    <property type="entry name" value="crypt_chrom_pln"/>
    <property type="match status" value="1"/>
</dbReference>
<dbReference type="PANTHER" id="PTHR11455">
    <property type="entry name" value="CRYPTOCHROME"/>
    <property type="match status" value="1"/>
</dbReference>
<evidence type="ECO:0000256" key="7">
    <source>
        <dbReference type="PIRSR" id="PIRSR602081-2"/>
    </source>
</evidence>
<dbReference type="GO" id="GO:0032922">
    <property type="term" value="P:circadian regulation of gene expression"/>
    <property type="evidence" value="ECO:0000318"/>
    <property type="project" value="GO_Central"/>
</dbReference>
<dbReference type="KEGG" id="smo:SELMODRAFT_142524"/>
<sequence>MSRWWLKQSLIQLSSSLERLGAPLLVKRVAGTLDALLQIAHDTGASQVFYNHLYDPVSLIRDHRVKQGLADHGISVTTFRGDLLYEPWEIYDDQGQAFTTFQAFWSKSLSMRDPEAPLLPPRQLLSLPGYLCQSCSIDQLGLENEAEKSSNALLARSWTPGWCAGDKAFTDFLSGPILQYSIRRKQIDSVTTSQLSPHLHFGEISIRKIFYSIRMQQFRSKEAVDFESMNMFLRALGLREYSRYLSFNFPFTHKRSLLANLKHFPWRADEGYFKSWRQGRTGYPLVDAGMRQLWATGWLHCKIRVVVSSFLVKFLQVPWTWGMKYFWETLLDADVENDVLGWQYISGGLPDGHELDRWENPQEEGYKLDPKGEYVRKWLPELSRVPIDWIHHPWDAPSTILRAAGVELGSNYPRPIVEVAAAYYRQQQALDEMWKKSATAPVSGKGGACLDLNLCSQEEEEEDYGAASTSRKSMDGNTRMPMARIKGGGIDQMVPSAGECSNNDGGAKNILKRDLEQEDGEISSRRKRKEEGRVPEVSS</sequence>
<dbReference type="InterPro" id="IPR005101">
    <property type="entry name" value="Cryptochr/Photolyase_FAD-bd"/>
</dbReference>
<keyword evidence="3 6" id="KW-0285">Flavoprotein</keyword>
<feature type="binding site" evidence="6">
    <location>
        <position position="232"/>
    </location>
    <ligand>
        <name>FAD</name>
        <dbReference type="ChEBI" id="CHEBI:57692"/>
    </ligand>
</feature>
<dbReference type="Proteomes" id="UP000001514">
    <property type="component" value="Unassembled WGS sequence"/>
</dbReference>
<dbReference type="eggNOG" id="KOG0133">
    <property type="taxonomic scope" value="Eukaryota"/>
</dbReference>
<dbReference type="GO" id="GO:0005737">
    <property type="term" value="C:cytoplasm"/>
    <property type="evidence" value="ECO:0000318"/>
    <property type="project" value="GO_Central"/>
</dbReference>
<name>D8R021_SELML</name>
<dbReference type="GO" id="GO:0003677">
    <property type="term" value="F:DNA binding"/>
    <property type="evidence" value="ECO:0000318"/>
    <property type="project" value="GO_Central"/>
</dbReference>
<accession>D8R021</accession>
<dbReference type="EMBL" id="GL377569">
    <property type="protein sequence ID" value="EFJ34507.1"/>
    <property type="molecule type" value="Genomic_DNA"/>
</dbReference>
<dbReference type="InterPro" id="IPR014729">
    <property type="entry name" value="Rossmann-like_a/b/a_fold"/>
</dbReference>
<evidence type="ECO:0000256" key="3">
    <source>
        <dbReference type="ARBA" id="ARBA00022630"/>
    </source>
</evidence>
<dbReference type="GO" id="GO:0043153">
    <property type="term" value="P:entrainment of circadian clock by photoperiod"/>
    <property type="evidence" value="ECO:0000318"/>
    <property type="project" value="GO_Central"/>
</dbReference>
<dbReference type="PROSITE" id="PS00394">
    <property type="entry name" value="DNA_PHOTOLYASES_1_1"/>
    <property type="match status" value="1"/>
</dbReference>
<evidence type="ECO:0000256" key="6">
    <source>
        <dbReference type="PIRSR" id="PIRSR602081-1"/>
    </source>
</evidence>
<dbReference type="InterPro" id="IPR018394">
    <property type="entry name" value="DNA_photolyase_1_CS_C"/>
</dbReference>
<evidence type="ECO:0000256" key="1">
    <source>
        <dbReference type="ARBA" id="ARBA00001932"/>
    </source>
</evidence>
<organism evidence="11">
    <name type="scientific">Selaginella moellendorffii</name>
    <name type="common">Spikemoss</name>
    <dbReference type="NCBI Taxonomy" id="88036"/>
    <lineage>
        <taxon>Eukaryota</taxon>
        <taxon>Viridiplantae</taxon>
        <taxon>Streptophyta</taxon>
        <taxon>Embryophyta</taxon>
        <taxon>Tracheophyta</taxon>
        <taxon>Lycopodiopsida</taxon>
        <taxon>Selaginellales</taxon>
        <taxon>Selaginellaceae</taxon>
        <taxon>Selaginella</taxon>
    </lineage>
</organism>
<evidence type="ECO:0000256" key="2">
    <source>
        <dbReference type="ARBA" id="ARBA00005862"/>
    </source>
</evidence>
<evidence type="ECO:0000256" key="4">
    <source>
        <dbReference type="ARBA" id="ARBA00022827"/>
    </source>
</evidence>
<keyword evidence="4 6" id="KW-0274">FAD</keyword>
<comment type="cofactor">
    <cofactor evidence="1">
        <name>(6R)-5,10-methylene-5,6,7,8-tetrahydrofolate</name>
        <dbReference type="ChEBI" id="CHEBI:15636"/>
    </cofactor>
</comment>
<comment type="similarity">
    <text evidence="2">Belongs to the DNA photolyase class-1 family.</text>
</comment>
<dbReference type="OrthoDB" id="435881at2759"/>
<feature type="region of interest" description="Disordered" evidence="8">
    <location>
        <begin position="487"/>
        <end position="539"/>
    </location>
</feature>
<dbReference type="Pfam" id="PF00875">
    <property type="entry name" value="DNA_photolyase"/>
    <property type="match status" value="1"/>
</dbReference>
<evidence type="ECO:0000256" key="8">
    <source>
        <dbReference type="SAM" id="MobiDB-lite"/>
    </source>
</evidence>
<dbReference type="GO" id="GO:0006139">
    <property type="term" value="P:nucleobase-containing compound metabolic process"/>
    <property type="evidence" value="ECO:0007669"/>
    <property type="project" value="UniProtKB-ARBA"/>
</dbReference>
<dbReference type="PANTHER" id="PTHR11455:SF18">
    <property type="entry name" value="SI:CH1073-390K14.1"/>
    <property type="match status" value="1"/>
</dbReference>
<feature type="binding site" evidence="6">
    <location>
        <begin position="192"/>
        <end position="196"/>
    </location>
    <ligand>
        <name>FAD</name>
        <dbReference type="ChEBI" id="CHEBI:57692"/>
    </ligand>
</feature>